<dbReference type="STRING" id="984487.A0A1E4SFT5"/>
<evidence type="ECO:0000313" key="9">
    <source>
        <dbReference type="EMBL" id="ODV78325.1"/>
    </source>
</evidence>
<evidence type="ECO:0000256" key="3">
    <source>
        <dbReference type="ARBA" id="ARBA00019194"/>
    </source>
</evidence>
<evidence type="ECO:0000256" key="4">
    <source>
        <dbReference type="ARBA" id="ARBA00022728"/>
    </source>
</evidence>
<feature type="region of interest" description="Disordered" evidence="8">
    <location>
        <begin position="1"/>
        <end position="30"/>
    </location>
</feature>
<dbReference type="AlphaFoldDB" id="A0A1E4SFT5"/>
<dbReference type="SUPFAM" id="SSF140102">
    <property type="entry name" value="ISY1 domain-like"/>
    <property type="match status" value="1"/>
</dbReference>
<evidence type="ECO:0000256" key="2">
    <source>
        <dbReference type="ARBA" id="ARBA00007002"/>
    </source>
</evidence>
<keyword evidence="10" id="KW-1185">Reference proteome</keyword>
<evidence type="ECO:0000256" key="7">
    <source>
        <dbReference type="ARBA" id="ARBA00073166"/>
    </source>
</evidence>
<dbReference type="Gene3D" id="1.10.287.660">
    <property type="entry name" value="Helix hairpin bin"/>
    <property type="match status" value="1"/>
</dbReference>
<keyword evidence="4" id="KW-0507">mRNA processing</keyword>
<dbReference type="InterPro" id="IPR037200">
    <property type="entry name" value="Isy1_sf"/>
</dbReference>
<dbReference type="GO" id="GO:0005684">
    <property type="term" value="C:U2-type spliceosomal complex"/>
    <property type="evidence" value="ECO:0007669"/>
    <property type="project" value="UniProtKB-ARBA"/>
</dbReference>
<accession>A0A1E4SFT5</accession>
<evidence type="ECO:0000256" key="6">
    <source>
        <dbReference type="ARBA" id="ARBA00023242"/>
    </source>
</evidence>
<reference evidence="10" key="1">
    <citation type="submission" date="2016-05" db="EMBL/GenBank/DDBJ databases">
        <title>Comparative genomics of biotechnologically important yeasts.</title>
        <authorList>
            <consortium name="DOE Joint Genome Institute"/>
            <person name="Riley R."/>
            <person name="Haridas S."/>
            <person name="Wolfe K.H."/>
            <person name="Lopes M.R."/>
            <person name="Hittinger C.T."/>
            <person name="Goker M."/>
            <person name="Salamov A."/>
            <person name="Wisecaver J."/>
            <person name="Long T.M."/>
            <person name="Aerts A.L."/>
            <person name="Barry K."/>
            <person name="Choi C."/>
            <person name="Clum A."/>
            <person name="Coughlan A.Y."/>
            <person name="Deshpande S."/>
            <person name="Douglass A.P."/>
            <person name="Hanson S.J."/>
            <person name="Klenk H.-P."/>
            <person name="Labutti K."/>
            <person name="Lapidus A."/>
            <person name="Lindquist E."/>
            <person name="Lipzen A."/>
            <person name="Meier-Kolthoff J.P."/>
            <person name="Ohm R.A."/>
            <person name="Otillar R.P."/>
            <person name="Pangilinan J."/>
            <person name="Peng Y."/>
            <person name="Rokas A."/>
            <person name="Rosa C.A."/>
            <person name="Scheuner C."/>
            <person name="Sibirny A.A."/>
            <person name="Slot J.C."/>
            <person name="Stielow J.B."/>
            <person name="Sun H."/>
            <person name="Kurtzman C.P."/>
            <person name="Blackwell M."/>
            <person name="Grigoriev I.V."/>
            <person name="Jeffries T.W."/>
        </authorList>
    </citation>
    <scope>NUCLEOTIDE SEQUENCE [LARGE SCALE GENOMIC DNA]</scope>
    <source>
        <strain evidence="10">NRRL Y-17324</strain>
    </source>
</reference>
<evidence type="ECO:0000313" key="10">
    <source>
        <dbReference type="Proteomes" id="UP000094285"/>
    </source>
</evidence>
<dbReference type="Proteomes" id="UP000094285">
    <property type="component" value="Unassembled WGS sequence"/>
</dbReference>
<feature type="non-terminal residue" evidence="9">
    <location>
        <position position="1"/>
    </location>
</feature>
<dbReference type="GeneID" id="30982909"/>
<dbReference type="GO" id="GO:0000974">
    <property type="term" value="C:Prp19 complex"/>
    <property type="evidence" value="ECO:0007669"/>
    <property type="project" value="UniProtKB-ARBA"/>
</dbReference>
<keyword evidence="5" id="KW-0508">mRNA splicing</keyword>
<comment type="similarity">
    <text evidence="2">Belongs to the ISY1 family.</text>
</comment>
<dbReference type="PANTHER" id="PTHR13021">
    <property type="entry name" value="PRE-MRNA-SPLICING FACTOR ISY1"/>
    <property type="match status" value="1"/>
</dbReference>
<dbReference type="FunFam" id="1.10.287.660:FF:000001">
    <property type="entry name" value="pre-mRNA-splicing factor ISY1 homolog"/>
    <property type="match status" value="1"/>
</dbReference>
<dbReference type="InterPro" id="IPR009360">
    <property type="entry name" value="Isy1"/>
</dbReference>
<dbReference type="Pfam" id="PF06246">
    <property type="entry name" value="Isy1"/>
    <property type="match status" value="1"/>
</dbReference>
<keyword evidence="4" id="KW-0747">Spliceosome</keyword>
<organism evidence="9 10">
    <name type="scientific">Suhomyces tanzawaensis NRRL Y-17324</name>
    <dbReference type="NCBI Taxonomy" id="984487"/>
    <lineage>
        <taxon>Eukaryota</taxon>
        <taxon>Fungi</taxon>
        <taxon>Dikarya</taxon>
        <taxon>Ascomycota</taxon>
        <taxon>Saccharomycotina</taxon>
        <taxon>Pichiomycetes</taxon>
        <taxon>Debaryomycetaceae</taxon>
        <taxon>Suhomyces</taxon>
    </lineage>
</organism>
<sequence length="147" mass="16757">SRNKEKAQASLNRFHDQKAKEAGVLESNPNLRPKYVQSVDSLPQAEKWRSTIISEISTRLTWIQDPDATDAELRELNDTINKLFNEKRAWEYHIKSLGGNDYLNFGKNLSSTGLLTNVDLSGATSRGYRYFGRAKELPDVKKLLETK</sequence>
<name>A0A1E4SFT5_9ASCO</name>
<gene>
    <name evidence="9" type="ORF">CANTADRAFT_38872</name>
</gene>
<keyword evidence="6" id="KW-0539">Nucleus</keyword>
<evidence type="ECO:0000256" key="1">
    <source>
        <dbReference type="ARBA" id="ARBA00004123"/>
    </source>
</evidence>
<comment type="subcellular location">
    <subcellularLocation>
        <location evidence="1">Nucleus</location>
    </subcellularLocation>
</comment>
<evidence type="ECO:0000256" key="8">
    <source>
        <dbReference type="SAM" id="MobiDB-lite"/>
    </source>
</evidence>
<dbReference type="RefSeq" id="XP_020063447.1">
    <property type="nucleotide sequence ID" value="XM_020208773.1"/>
</dbReference>
<dbReference type="GO" id="GO:0000350">
    <property type="term" value="P:generation of catalytic spliceosome for second transesterification step"/>
    <property type="evidence" value="ECO:0007669"/>
    <property type="project" value="InterPro"/>
</dbReference>
<dbReference type="EMBL" id="KV453913">
    <property type="protein sequence ID" value="ODV78325.1"/>
    <property type="molecule type" value="Genomic_DNA"/>
</dbReference>
<evidence type="ECO:0000256" key="5">
    <source>
        <dbReference type="ARBA" id="ARBA00023187"/>
    </source>
</evidence>
<dbReference type="OrthoDB" id="1739576at2759"/>
<feature type="compositionally biased region" description="Basic and acidic residues" evidence="8">
    <location>
        <begin position="1"/>
        <end position="23"/>
    </location>
</feature>
<dbReference type="InterPro" id="IPR029012">
    <property type="entry name" value="Helix_hairpin_bin_sf"/>
</dbReference>
<protein>
    <recommendedName>
        <fullName evidence="3">Pre-mRNA-splicing factor ISY1</fullName>
    </recommendedName>
    <alternativeName>
        <fullName evidence="7">Pre-mRNA-splicing factor isy1</fullName>
    </alternativeName>
</protein>
<feature type="non-terminal residue" evidence="9">
    <location>
        <position position="147"/>
    </location>
</feature>
<dbReference type="GO" id="GO:0071014">
    <property type="term" value="C:post-mRNA release spliceosomal complex"/>
    <property type="evidence" value="ECO:0007669"/>
    <property type="project" value="UniProtKB-ARBA"/>
</dbReference>
<proteinExistence type="inferred from homology"/>